<dbReference type="Proteomes" id="UP001220962">
    <property type="component" value="Chromosome"/>
</dbReference>
<evidence type="ECO:0000313" key="2">
    <source>
        <dbReference type="EMBL" id="WDI01952.1"/>
    </source>
</evidence>
<evidence type="ECO:0000313" key="3">
    <source>
        <dbReference type="Proteomes" id="UP001220962"/>
    </source>
</evidence>
<protein>
    <submittedName>
        <fullName evidence="1">YhbD family protein</fullName>
    </submittedName>
</protein>
<evidence type="ECO:0000313" key="4">
    <source>
        <dbReference type="Proteomes" id="UP001221519"/>
    </source>
</evidence>
<sequence>MQEDLISKKDLLEITGISYGQLYRWKRKNLIPEGWFIRRSSFTGQETFFPRESILSRIHKIKNMKDDLSLDELADVFSPSVSTLLLTQEEIMHRELVTPITMQLYLEQAELRETEQLEFEQLLCLYVLDQALSSGQMTRDEGVLLIRTFHQEYRKFEDKGCDIILIRKMGVPILMMVSAGSGIYYDMGVKEALRLPIAVYIEQLKVHLNRSGGYGYE</sequence>
<dbReference type="InterPro" id="IPR025063">
    <property type="entry name" value="DUF4004"/>
</dbReference>
<dbReference type="RefSeq" id="WP_274337572.1">
    <property type="nucleotide sequence ID" value="NZ_CP118101.1"/>
</dbReference>
<accession>A0AAX3MZH7</accession>
<name>A0AAX3MZH7_9BACL</name>
<reference evidence="1 4" key="1">
    <citation type="submission" date="2023-02" db="EMBL/GenBank/DDBJ databases">
        <title>Pathogen: clinical or host-associated sample.</title>
        <authorList>
            <person name="Hergert J."/>
            <person name="Casey R."/>
            <person name="Wagner J."/>
            <person name="Young E.L."/>
            <person name="Oakeson K.F."/>
        </authorList>
    </citation>
    <scope>NUCLEOTIDE SEQUENCE</scope>
    <source>
        <strain evidence="2 4">2022CK-00829</strain>
        <strain evidence="1">2022CK-00830</strain>
    </source>
</reference>
<dbReference type="Proteomes" id="UP001221519">
    <property type="component" value="Chromosome"/>
</dbReference>
<dbReference type="EMBL" id="CP118108">
    <property type="protein sequence ID" value="WDI01952.1"/>
    <property type="molecule type" value="Genomic_DNA"/>
</dbReference>
<gene>
    <name evidence="1" type="ORF">PUW23_22655</name>
    <name evidence="2" type="ORF">PUW25_22560</name>
</gene>
<organism evidence="1 3">
    <name type="scientific">Paenibacillus urinalis</name>
    <dbReference type="NCBI Taxonomy" id="521520"/>
    <lineage>
        <taxon>Bacteria</taxon>
        <taxon>Bacillati</taxon>
        <taxon>Bacillota</taxon>
        <taxon>Bacilli</taxon>
        <taxon>Bacillales</taxon>
        <taxon>Paenibacillaceae</taxon>
        <taxon>Paenibacillus</taxon>
    </lineage>
</organism>
<proteinExistence type="predicted"/>
<dbReference type="EMBL" id="CP118101">
    <property type="protein sequence ID" value="WDH82219.1"/>
    <property type="molecule type" value="Genomic_DNA"/>
</dbReference>
<keyword evidence="4" id="KW-1185">Reference proteome</keyword>
<dbReference type="Pfam" id="PF13171">
    <property type="entry name" value="DUF4004"/>
    <property type="match status" value="1"/>
</dbReference>
<evidence type="ECO:0000313" key="1">
    <source>
        <dbReference type="EMBL" id="WDH82219.1"/>
    </source>
</evidence>
<dbReference type="AlphaFoldDB" id="A0AAX3MZH7"/>